<dbReference type="Pfam" id="PF13442">
    <property type="entry name" value="Cytochrome_CBB3"/>
    <property type="match status" value="1"/>
</dbReference>
<keyword evidence="8" id="KW-1185">Reference proteome</keyword>
<evidence type="ECO:0000256" key="4">
    <source>
        <dbReference type="PROSITE-ProRule" id="PRU00433"/>
    </source>
</evidence>
<feature type="domain" description="Cytochrome c" evidence="6">
    <location>
        <begin position="57"/>
        <end position="146"/>
    </location>
</feature>
<dbReference type="InterPro" id="IPR009056">
    <property type="entry name" value="Cyt_c-like_dom"/>
</dbReference>
<dbReference type="Proteomes" id="UP000324233">
    <property type="component" value="Chromosome"/>
</dbReference>
<gene>
    <name evidence="7" type="primary">ccoP2</name>
    <name evidence="7" type="ORF">OJF2_31260</name>
</gene>
<dbReference type="GO" id="GO:0009055">
    <property type="term" value="F:electron transfer activity"/>
    <property type="evidence" value="ECO:0007669"/>
    <property type="project" value="InterPro"/>
</dbReference>
<dbReference type="Gene3D" id="1.10.760.10">
    <property type="entry name" value="Cytochrome c-like domain"/>
    <property type="match status" value="1"/>
</dbReference>
<dbReference type="EMBL" id="CP042997">
    <property type="protein sequence ID" value="QEH34585.1"/>
    <property type="molecule type" value="Genomic_DNA"/>
</dbReference>
<keyword evidence="5" id="KW-0812">Transmembrane</keyword>
<evidence type="ECO:0000256" key="2">
    <source>
        <dbReference type="ARBA" id="ARBA00022723"/>
    </source>
</evidence>
<evidence type="ECO:0000313" key="8">
    <source>
        <dbReference type="Proteomes" id="UP000324233"/>
    </source>
</evidence>
<dbReference type="RefSeq" id="WP_246196565.1">
    <property type="nucleotide sequence ID" value="NZ_CP042997.1"/>
</dbReference>
<dbReference type="SUPFAM" id="SSF46626">
    <property type="entry name" value="Cytochrome c"/>
    <property type="match status" value="1"/>
</dbReference>
<name>A0A5B9W3E4_9BACT</name>
<accession>A0A5B9W3E4</accession>
<dbReference type="PROSITE" id="PS51007">
    <property type="entry name" value="CYTC"/>
    <property type="match status" value="1"/>
</dbReference>
<evidence type="ECO:0000256" key="5">
    <source>
        <dbReference type="SAM" id="Phobius"/>
    </source>
</evidence>
<keyword evidence="5" id="KW-0472">Membrane</keyword>
<evidence type="ECO:0000259" key="6">
    <source>
        <dbReference type="PROSITE" id="PS51007"/>
    </source>
</evidence>
<protein>
    <submittedName>
        <fullName evidence="7">Cbb3-type cytochrome c oxidase subunit CcoP2</fullName>
    </submittedName>
</protein>
<reference evidence="7 8" key="1">
    <citation type="submission" date="2019-08" db="EMBL/GenBank/DDBJ databases">
        <title>Deep-cultivation of Planctomycetes and their phenomic and genomic characterization uncovers novel biology.</title>
        <authorList>
            <person name="Wiegand S."/>
            <person name="Jogler M."/>
            <person name="Boedeker C."/>
            <person name="Pinto D."/>
            <person name="Vollmers J."/>
            <person name="Rivas-Marin E."/>
            <person name="Kohn T."/>
            <person name="Peeters S.H."/>
            <person name="Heuer A."/>
            <person name="Rast P."/>
            <person name="Oberbeckmann S."/>
            <person name="Bunk B."/>
            <person name="Jeske O."/>
            <person name="Meyerdierks A."/>
            <person name="Storesund J.E."/>
            <person name="Kallscheuer N."/>
            <person name="Luecker S."/>
            <person name="Lage O.M."/>
            <person name="Pohl T."/>
            <person name="Merkel B.J."/>
            <person name="Hornburger P."/>
            <person name="Mueller R.-W."/>
            <person name="Bruemmer F."/>
            <person name="Labrenz M."/>
            <person name="Spormann A.M."/>
            <person name="Op den Camp H."/>
            <person name="Overmann J."/>
            <person name="Amann R."/>
            <person name="Jetten M.S.M."/>
            <person name="Mascher T."/>
            <person name="Medema M.H."/>
            <person name="Devos D.P."/>
            <person name="Kaster A.-K."/>
            <person name="Ovreas L."/>
            <person name="Rohde M."/>
            <person name="Galperin M.Y."/>
            <person name="Jogler C."/>
        </authorList>
    </citation>
    <scope>NUCLEOTIDE SEQUENCE [LARGE SCALE GENOMIC DNA]</scope>
    <source>
        <strain evidence="7 8">OJF2</strain>
    </source>
</reference>
<dbReference type="InterPro" id="IPR036909">
    <property type="entry name" value="Cyt_c-like_dom_sf"/>
</dbReference>
<keyword evidence="1 4" id="KW-0349">Heme</keyword>
<evidence type="ECO:0000313" key="7">
    <source>
        <dbReference type="EMBL" id="QEH34585.1"/>
    </source>
</evidence>
<keyword evidence="5" id="KW-1133">Transmembrane helix</keyword>
<evidence type="ECO:0000256" key="3">
    <source>
        <dbReference type="ARBA" id="ARBA00023004"/>
    </source>
</evidence>
<keyword evidence="2 4" id="KW-0479">Metal-binding</keyword>
<keyword evidence="3 4" id="KW-0408">Iron</keyword>
<evidence type="ECO:0000256" key="1">
    <source>
        <dbReference type="ARBA" id="ARBA00022617"/>
    </source>
</evidence>
<feature type="transmembrane region" description="Helical" evidence="5">
    <location>
        <begin position="20"/>
        <end position="39"/>
    </location>
</feature>
<dbReference type="GO" id="GO:0046872">
    <property type="term" value="F:metal ion binding"/>
    <property type="evidence" value="ECO:0007669"/>
    <property type="project" value="UniProtKB-KW"/>
</dbReference>
<organism evidence="7 8">
    <name type="scientific">Aquisphaera giovannonii</name>
    <dbReference type="NCBI Taxonomy" id="406548"/>
    <lineage>
        <taxon>Bacteria</taxon>
        <taxon>Pseudomonadati</taxon>
        <taxon>Planctomycetota</taxon>
        <taxon>Planctomycetia</taxon>
        <taxon>Isosphaerales</taxon>
        <taxon>Isosphaeraceae</taxon>
        <taxon>Aquisphaera</taxon>
    </lineage>
</organism>
<proteinExistence type="predicted"/>
<dbReference type="KEGG" id="agv:OJF2_31260"/>
<dbReference type="AlphaFoldDB" id="A0A5B9W3E4"/>
<sequence length="161" mass="16873">MPGDQETSRPAPPAVLDPAAGRWVFLGMLLLGLAGFASYKMLRAPAAPPPPEVAADPLLLEGRTVYEARCLTCHGPTGRGDGPIAGNLIGPPVGNLSNGKWKHGDRPEDVLKVIAKGVPGTRMSGWDQVLDPGPLRAVAAYAYYLAGQPVPAQLRDDGPLH</sequence>
<dbReference type="GO" id="GO:0020037">
    <property type="term" value="F:heme binding"/>
    <property type="evidence" value="ECO:0007669"/>
    <property type="project" value="InterPro"/>
</dbReference>